<evidence type="ECO:0000313" key="1">
    <source>
        <dbReference type="EMBL" id="GGC51489.1"/>
    </source>
</evidence>
<gene>
    <name evidence="1" type="ORF">GCM10010993_32490</name>
</gene>
<proteinExistence type="predicted"/>
<accession>A0ABQ1N947</accession>
<organism evidence="1 2">
    <name type="scientific">Belliella aquatica</name>
    <dbReference type="NCBI Taxonomy" id="1323734"/>
    <lineage>
        <taxon>Bacteria</taxon>
        <taxon>Pseudomonadati</taxon>
        <taxon>Bacteroidota</taxon>
        <taxon>Cytophagia</taxon>
        <taxon>Cytophagales</taxon>
        <taxon>Cyclobacteriaceae</taxon>
        <taxon>Belliella</taxon>
    </lineage>
</organism>
<dbReference type="EMBL" id="BMFD01000016">
    <property type="protein sequence ID" value="GGC51489.1"/>
    <property type="molecule type" value="Genomic_DNA"/>
</dbReference>
<protein>
    <recommendedName>
        <fullName evidence="3">6-bladed beta-propeller protein</fullName>
    </recommendedName>
</protein>
<dbReference type="RefSeq" id="WP_188444163.1">
    <property type="nucleotide sequence ID" value="NZ_BMFD01000016.1"/>
</dbReference>
<keyword evidence="2" id="KW-1185">Reference proteome</keyword>
<dbReference type="Proteomes" id="UP000635885">
    <property type="component" value="Unassembled WGS sequence"/>
</dbReference>
<evidence type="ECO:0000313" key="2">
    <source>
        <dbReference type="Proteomes" id="UP000635885"/>
    </source>
</evidence>
<comment type="caution">
    <text evidence="1">The sequence shown here is derived from an EMBL/GenBank/DDBJ whole genome shotgun (WGS) entry which is preliminary data.</text>
</comment>
<sequence length="377" mass="43541">MRFFSVLTLIILISVFNSYELQAQYKISKTSEFSINSLNSVEIVDYDPIKKHYLAYENRSKGFVVLLLDEKGRILVKKDLNGQGPGQFTTAMNFLGFVNTGDVWVITPNKVISFDRKLNFKESTNFVIDNPFFVYGSTTSPIFYYKDNLKNNLVFATYPSGTSRFMRAKSLEKQHLIEFHDLKSKATFHLAPVVQRPIYKNFDNTINTMYKPIFTQDKKSNRLFVTASLDNEITVIDLLSGKTISNIKINHGDFGSFKKLPISDKTLPSYPPYTLASVNLNILHLDGGLVLLDYVREIPYGIFEKKNEEDKYYHHFSDPDYHRIILFDENKQLSEDMKIPYGQIKIAMPNNSILIKLINPDEEEDFIRYGVYQVANE</sequence>
<reference evidence="2" key="1">
    <citation type="journal article" date="2019" name="Int. J. Syst. Evol. Microbiol.">
        <title>The Global Catalogue of Microorganisms (GCM) 10K type strain sequencing project: providing services to taxonomists for standard genome sequencing and annotation.</title>
        <authorList>
            <consortium name="The Broad Institute Genomics Platform"/>
            <consortium name="The Broad Institute Genome Sequencing Center for Infectious Disease"/>
            <person name="Wu L."/>
            <person name="Ma J."/>
        </authorList>
    </citation>
    <scope>NUCLEOTIDE SEQUENCE [LARGE SCALE GENOMIC DNA]</scope>
    <source>
        <strain evidence="2">CGMCC 1.12479</strain>
    </source>
</reference>
<evidence type="ECO:0008006" key="3">
    <source>
        <dbReference type="Google" id="ProtNLM"/>
    </source>
</evidence>
<name>A0ABQ1N947_9BACT</name>